<protein>
    <submittedName>
        <fullName evidence="3">Endonuclease</fullName>
    </submittedName>
</protein>
<dbReference type="KEGG" id="sphe:GFH32_10700"/>
<proteinExistence type="predicted"/>
<dbReference type="SUPFAM" id="SSF56219">
    <property type="entry name" value="DNase I-like"/>
    <property type="match status" value="1"/>
</dbReference>
<dbReference type="EMBL" id="CP045652">
    <property type="protein sequence ID" value="QGA26762.1"/>
    <property type="molecule type" value="Genomic_DNA"/>
</dbReference>
<organism evidence="3 4">
    <name type="scientific">Sphingobacterium zhuxiongii</name>
    <dbReference type="NCBI Taxonomy" id="2662364"/>
    <lineage>
        <taxon>Bacteria</taxon>
        <taxon>Pseudomonadati</taxon>
        <taxon>Bacteroidota</taxon>
        <taxon>Sphingobacteriia</taxon>
        <taxon>Sphingobacteriales</taxon>
        <taxon>Sphingobacteriaceae</taxon>
        <taxon>Sphingobacterium</taxon>
    </lineage>
</organism>
<dbReference type="InterPro" id="IPR028994">
    <property type="entry name" value="Integrin_alpha_N"/>
</dbReference>
<feature type="domain" description="Endonuclease/exonuclease/phosphatase" evidence="2">
    <location>
        <begin position="67"/>
        <end position="301"/>
    </location>
</feature>
<keyword evidence="3" id="KW-0255">Endonuclease</keyword>
<dbReference type="Gene3D" id="3.60.10.10">
    <property type="entry name" value="Endonuclease/exonuclease/phosphatase"/>
    <property type="match status" value="1"/>
</dbReference>
<dbReference type="RefSeq" id="WP_153511610.1">
    <property type="nucleotide sequence ID" value="NZ_CP045652.1"/>
</dbReference>
<keyword evidence="1" id="KW-0732">Signal</keyword>
<sequence length="636" mass="69733">MLKSPLKGFGTKGLCQVLASAVLLCTLACEKNTVSKKEEGSETPSTPEEPIGVIPKPLLLEQPFTVMSFNLRNPTNADPFTQLQRMSKLSTLLNDNQVDILGVQELADNSVEEYVNAALDQAGYAVYKTGAANGSPKSIFYKKTRFTLVNAGHLLKEFVAGTVISSAKWVILKDVLSNKEYFIINSHWYHTADAVQYRKEFAQILLDCIKANHAGRPVICMGDFNAIPGTEEIQVMKNIEDLDMIDGLMDTQADPTFHNWTGIATKKLDYIMSTRDLAFKGFKVVKDKYTVDGKTMWPSDHFPVFVRYIPAIFGAENVVADPISNDTKTQYYFADINADGKKDKVVWNPTANAGKVAVYLANGNGGFQSAAVTHDASASTSTDSYYHFADVNGDKKSDLIVWNKGEHSGKTRVYLATANGNFSNTAIDNPEGTSAATSTKFYFADLNGDGKADKIYWNSTHDGGNIRVYLATADGNFSGTAKSSSNVGSSTAKTNYYFADINGDGKVDLIRWNINLDDGKPMVFLSNGDGTFTESTEHSNTGATSGSENAKFYFADINGDGKADKIYWNPKNYLGEPKIYLANATSFEAPVYSLRGSSMDSKTIFYFEDINADAKADQIRWNSTESNAALKTYLVR</sequence>
<dbReference type="AlphaFoldDB" id="A0A5Q0QGI6"/>
<dbReference type="InterPro" id="IPR036691">
    <property type="entry name" value="Endo/exonu/phosph_ase_sf"/>
</dbReference>
<evidence type="ECO:0000313" key="3">
    <source>
        <dbReference type="EMBL" id="QGA26762.1"/>
    </source>
</evidence>
<keyword evidence="3" id="KW-0540">Nuclease</keyword>
<dbReference type="Proteomes" id="UP000326921">
    <property type="component" value="Chromosome"/>
</dbReference>
<name>A0A5Q0QGI6_9SPHI</name>
<evidence type="ECO:0000259" key="2">
    <source>
        <dbReference type="Pfam" id="PF03372"/>
    </source>
</evidence>
<dbReference type="Pfam" id="PF03372">
    <property type="entry name" value="Exo_endo_phos"/>
    <property type="match status" value="1"/>
</dbReference>
<dbReference type="SUPFAM" id="SSF69318">
    <property type="entry name" value="Integrin alpha N-terminal domain"/>
    <property type="match status" value="1"/>
</dbReference>
<dbReference type="InterPro" id="IPR005135">
    <property type="entry name" value="Endo/exonuclease/phosphatase"/>
</dbReference>
<dbReference type="Gene3D" id="2.130.10.130">
    <property type="entry name" value="Integrin alpha, N-terminal"/>
    <property type="match status" value="2"/>
</dbReference>
<dbReference type="InterPro" id="IPR050410">
    <property type="entry name" value="CCR4/nocturin_mRNA_transcr"/>
</dbReference>
<dbReference type="GO" id="GO:0004519">
    <property type="term" value="F:endonuclease activity"/>
    <property type="evidence" value="ECO:0007669"/>
    <property type="project" value="UniProtKB-KW"/>
</dbReference>
<reference evidence="3 4" key="1">
    <citation type="submission" date="2019-10" db="EMBL/GenBank/DDBJ databases">
        <authorList>
            <person name="Dong K."/>
        </authorList>
    </citation>
    <scope>NUCLEOTIDE SEQUENCE [LARGE SCALE GENOMIC DNA]</scope>
    <source>
        <strain evidence="4">dk4302</strain>
    </source>
</reference>
<dbReference type="GO" id="GO:0000175">
    <property type="term" value="F:3'-5'-RNA exonuclease activity"/>
    <property type="evidence" value="ECO:0007669"/>
    <property type="project" value="TreeGrafter"/>
</dbReference>
<dbReference type="InterPro" id="IPR013517">
    <property type="entry name" value="FG-GAP"/>
</dbReference>
<evidence type="ECO:0000313" key="4">
    <source>
        <dbReference type="Proteomes" id="UP000326921"/>
    </source>
</evidence>
<accession>A0A5Q0QGI6</accession>
<dbReference type="PANTHER" id="PTHR12121">
    <property type="entry name" value="CARBON CATABOLITE REPRESSOR PROTEIN 4"/>
    <property type="match status" value="1"/>
</dbReference>
<keyword evidence="3" id="KW-0378">Hydrolase</keyword>
<dbReference type="PANTHER" id="PTHR12121:SF36">
    <property type="entry name" value="ENDONUCLEASE_EXONUCLEASE_PHOSPHATASE DOMAIN-CONTAINING PROTEIN"/>
    <property type="match status" value="1"/>
</dbReference>
<gene>
    <name evidence="3" type="ORF">GFH32_10700</name>
</gene>
<evidence type="ECO:0000256" key="1">
    <source>
        <dbReference type="ARBA" id="ARBA00022729"/>
    </source>
</evidence>
<dbReference type="Pfam" id="PF13517">
    <property type="entry name" value="FG-GAP_3"/>
    <property type="match status" value="2"/>
</dbReference>
<keyword evidence="4" id="KW-1185">Reference proteome</keyword>